<organism evidence="4 5">
    <name type="scientific">Aristolochia fimbriata</name>
    <name type="common">White veined hardy Dutchman's pipe vine</name>
    <dbReference type="NCBI Taxonomy" id="158543"/>
    <lineage>
        <taxon>Eukaryota</taxon>
        <taxon>Viridiplantae</taxon>
        <taxon>Streptophyta</taxon>
        <taxon>Embryophyta</taxon>
        <taxon>Tracheophyta</taxon>
        <taxon>Spermatophyta</taxon>
        <taxon>Magnoliopsida</taxon>
        <taxon>Magnoliidae</taxon>
        <taxon>Piperales</taxon>
        <taxon>Aristolochiaceae</taxon>
        <taxon>Aristolochia</taxon>
    </lineage>
</organism>
<feature type="repeat" description="PPR" evidence="3">
    <location>
        <begin position="352"/>
        <end position="382"/>
    </location>
</feature>
<evidence type="ECO:0000256" key="3">
    <source>
        <dbReference type="PROSITE-ProRule" id="PRU00708"/>
    </source>
</evidence>
<evidence type="ECO:0008006" key="6">
    <source>
        <dbReference type="Google" id="ProtNLM"/>
    </source>
</evidence>
<name>A0AAV7F3Y8_ARIFI</name>
<feature type="repeat" description="PPR" evidence="3">
    <location>
        <begin position="282"/>
        <end position="316"/>
    </location>
</feature>
<keyword evidence="5" id="KW-1185">Reference proteome</keyword>
<gene>
    <name evidence="4" type="ORF">H6P81_000388</name>
</gene>
<dbReference type="InterPro" id="IPR011990">
    <property type="entry name" value="TPR-like_helical_dom_sf"/>
</dbReference>
<evidence type="ECO:0000256" key="2">
    <source>
        <dbReference type="ARBA" id="ARBA00022737"/>
    </source>
</evidence>
<dbReference type="Proteomes" id="UP000825729">
    <property type="component" value="Unassembled WGS sequence"/>
</dbReference>
<dbReference type="EMBL" id="JAINDJ010000002">
    <property type="protein sequence ID" value="KAG9455880.1"/>
    <property type="molecule type" value="Genomic_DNA"/>
</dbReference>
<dbReference type="Gene3D" id="1.25.40.10">
    <property type="entry name" value="Tetratricopeptide repeat domain"/>
    <property type="match status" value="3"/>
</dbReference>
<dbReference type="AlphaFoldDB" id="A0AAV7F3Y8"/>
<proteinExistence type="inferred from homology"/>
<dbReference type="InterPro" id="IPR002885">
    <property type="entry name" value="PPR_rpt"/>
</dbReference>
<evidence type="ECO:0000256" key="1">
    <source>
        <dbReference type="ARBA" id="ARBA00007626"/>
    </source>
</evidence>
<dbReference type="PROSITE" id="PS51375">
    <property type="entry name" value="PPR"/>
    <property type="match status" value="4"/>
</dbReference>
<dbReference type="PANTHER" id="PTHR47938">
    <property type="entry name" value="RESPIRATORY COMPLEX I CHAPERONE (CIA84), PUTATIVE (AFU_ORTHOLOGUE AFUA_2G06020)-RELATED"/>
    <property type="match status" value="1"/>
</dbReference>
<dbReference type="GO" id="GO:0003729">
    <property type="term" value="F:mRNA binding"/>
    <property type="evidence" value="ECO:0007669"/>
    <property type="project" value="TreeGrafter"/>
</dbReference>
<evidence type="ECO:0000313" key="4">
    <source>
        <dbReference type="EMBL" id="KAG9455880.1"/>
    </source>
</evidence>
<accession>A0AAV7F3Y8</accession>
<dbReference type="PANTHER" id="PTHR47938:SF2">
    <property type="entry name" value="OS06G0184866 PROTEIN"/>
    <property type="match status" value="1"/>
</dbReference>
<sequence>MISSLSRLRSFYLLHCYKPADLFLSSSFSSIYSLLNPNFNIRNLSFHHFVFSPSSPVCNYHRDPPSTSQFLSLNPSPRTKTPLEKQFETWIDHLKPGFTTTDVETALRAQSDPDLALDIFRWTAQQRNYRHESTTYQIMIEIAAANRRYGHAETLIEEVVAGACAGTPALYNYMIKFCCSHRHLFSRAFDIFKKMQKLPNCKPSLESYKLLLNCLLRRFNRLNVSYVYLHAVRSLNKQMKASGVIPDTFTLNLVIKAYSKCLEMDEALRIFREMGLYACEPNDYTYSCITKGLCEKGRLERGVQFYKEMRDKGFVPSSSTFMTLICSLSMENRFEEAIDVLYDMLENSKVPDLLTYRTLLEGLCRERRGKDALKILEELRKKEGLMNGRTYSTLLDSLHFLGQE</sequence>
<dbReference type="Pfam" id="PF13041">
    <property type="entry name" value="PPR_2"/>
    <property type="match status" value="2"/>
</dbReference>
<evidence type="ECO:0000313" key="5">
    <source>
        <dbReference type="Proteomes" id="UP000825729"/>
    </source>
</evidence>
<keyword evidence="2" id="KW-0677">Repeat</keyword>
<protein>
    <recommendedName>
        <fullName evidence="6">Pentatricopeptide repeat-containing protein</fullName>
    </recommendedName>
</protein>
<dbReference type="NCBIfam" id="TIGR00756">
    <property type="entry name" value="PPR"/>
    <property type="match status" value="5"/>
</dbReference>
<feature type="repeat" description="PPR" evidence="3">
    <location>
        <begin position="247"/>
        <end position="281"/>
    </location>
</feature>
<comment type="caution">
    <text evidence="4">The sequence shown here is derived from an EMBL/GenBank/DDBJ whole genome shotgun (WGS) entry which is preliminary data.</text>
</comment>
<feature type="repeat" description="PPR" evidence="3">
    <location>
        <begin position="317"/>
        <end position="351"/>
    </location>
</feature>
<reference evidence="4 5" key="1">
    <citation type="submission" date="2021-07" db="EMBL/GenBank/DDBJ databases">
        <title>The Aristolochia fimbriata genome: insights into angiosperm evolution, floral development and chemical biosynthesis.</title>
        <authorList>
            <person name="Jiao Y."/>
        </authorList>
    </citation>
    <scope>NUCLEOTIDE SEQUENCE [LARGE SCALE GENOMIC DNA]</scope>
    <source>
        <strain evidence="4">IBCAS-2021</strain>
        <tissue evidence="4">Leaf</tissue>
    </source>
</reference>
<comment type="similarity">
    <text evidence="1">Belongs to the PPR family. P subfamily.</text>
</comment>